<dbReference type="FunCoup" id="A0A2V0P9T6">
    <property type="interactions" value="2224"/>
</dbReference>
<evidence type="ECO:0000256" key="1">
    <source>
        <dbReference type="ARBA" id="ARBA00010050"/>
    </source>
</evidence>
<evidence type="ECO:0000313" key="6">
    <source>
        <dbReference type="Proteomes" id="UP000247498"/>
    </source>
</evidence>
<dbReference type="Pfam" id="PF14938">
    <property type="entry name" value="SNAP"/>
    <property type="match status" value="1"/>
</dbReference>
<dbReference type="InterPro" id="IPR011990">
    <property type="entry name" value="TPR-like_helical_dom_sf"/>
</dbReference>
<name>A0A2V0P9T6_9CHLO</name>
<dbReference type="GO" id="GO:0005774">
    <property type="term" value="C:vacuolar membrane"/>
    <property type="evidence" value="ECO:0007669"/>
    <property type="project" value="TreeGrafter"/>
</dbReference>
<dbReference type="GO" id="GO:0019905">
    <property type="term" value="F:syntaxin binding"/>
    <property type="evidence" value="ECO:0007669"/>
    <property type="project" value="TreeGrafter"/>
</dbReference>
<dbReference type="CDD" id="cd15832">
    <property type="entry name" value="SNAP"/>
    <property type="match status" value="1"/>
</dbReference>
<dbReference type="GO" id="GO:0006886">
    <property type="term" value="P:intracellular protein transport"/>
    <property type="evidence" value="ECO:0007669"/>
    <property type="project" value="UniProtKB-UniRule"/>
</dbReference>
<evidence type="ECO:0000256" key="4">
    <source>
        <dbReference type="RuleBase" id="RU367013"/>
    </source>
</evidence>
<proteinExistence type="inferred from homology"/>
<comment type="caution">
    <text evidence="5">The sequence shown here is derived from an EMBL/GenBank/DDBJ whole genome shotgun (WGS) entry which is preliminary data.</text>
</comment>
<dbReference type="GO" id="GO:0035494">
    <property type="term" value="P:SNARE complex disassembly"/>
    <property type="evidence" value="ECO:0007669"/>
    <property type="project" value="TreeGrafter"/>
</dbReference>
<evidence type="ECO:0000313" key="5">
    <source>
        <dbReference type="EMBL" id="GBF96606.1"/>
    </source>
</evidence>
<dbReference type="EMBL" id="BDRX01000083">
    <property type="protein sequence ID" value="GBF96606.1"/>
    <property type="molecule type" value="Genomic_DNA"/>
</dbReference>
<dbReference type="GO" id="GO:0005483">
    <property type="term" value="F:soluble NSF attachment protein activity"/>
    <property type="evidence" value="ECO:0007669"/>
    <property type="project" value="TreeGrafter"/>
</dbReference>
<dbReference type="PRINTS" id="PR00448">
    <property type="entry name" value="NSFATTACHMNT"/>
</dbReference>
<dbReference type="STRING" id="307507.A0A2V0P9T6"/>
<dbReference type="GO" id="GO:0031201">
    <property type="term" value="C:SNARE complex"/>
    <property type="evidence" value="ECO:0007669"/>
    <property type="project" value="TreeGrafter"/>
</dbReference>
<protein>
    <recommendedName>
        <fullName evidence="7">Alpha-soluble NSF attachment protein</fullName>
    </recommendedName>
</protein>
<comment type="subcellular location">
    <subcellularLocation>
        <location evidence="4">Membrane</location>
        <topology evidence="4">Peripheral membrane protein</topology>
    </subcellularLocation>
</comment>
<keyword evidence="2 4" id="KW-0813">Transport</keyword>
<accession>A0A2V0P9T6</accession>
<dbReference type="Gene3D" id="1.25.40.10">
    <property type="entry name" value="Tetratricopeptide repeat domain"/>
    <property type="match status" value="1"/>
</dbReference>
<dbReference type="InParanoid" id="A0A2V0P9T6"/>
<dbReference type="SUPFAM" id="SSF48452">
    <property type="entry name" value="TPR-like"/>
    <property type="match status" value="1"/>
</dbReference>
<comment type="function">
    <text evidence="4">Required for vesicular transport between the endoplasmic reticulum and the Golgi apparatus.</text>
</comment>
<evidence type="ECO:0000256" key="3">
    <source>
        <dbReference type="ARBA" id="ARBA00022927"/>
    </source>
</evidence>
<dbReference type="InterPro" id="IPR000744">
    <property type="entry name" value="NSF_attach"/>
</dbReference>
<gene>
    <name evidence="5" type="ORF">Rsub_09352</name>
</gene>
<keyword evidence="4" id="KW-0931">ER-Golgi transport</keyword>
<reference evidence="5 6" key="1">
    <citation type="journal article" date="2018" name="Sci. Rep.">
        <title>Raphidocelis subcapitata (=Pseudokirchneriella subcapitata) provides an insight into genome evolution and environmental adaptations in the Sphaeropleales.</title>
        <authorList>
            <person name="Suzuki S."/>
            <person name="Yamaguchi H."/>
            <person name="Nakajima N."/>
            <person name="Kawachi M."/>
        </authorList>
    </citation>
    <scope>NUCLEOTIDE SEQUENCE [LARGE SCALE GENOMIC DNA]</scope>
    <source>
        <strain evidence="5 6">NIES-35</strain>
    </source>
</reference>
<keyword evidence="3 4" id="KW-0653">Protein transport</keyword>
<dbReference type="AlphaFoldDB" id="A0A2V0P9T6"/>
<dbReference type="Proteomes" id="UP000247498">
    <property type="component" value="Unassembled WGS sequence"/>
</dbReference>
<dbReference type="PANTHER" id="PTHR13768">
    <property type="entry name" value="SOLUBLE NSF ATTACHMENT PROTEIN SNAP"/>
    <property type="match status" value="1"/>
</dbReference>
<keyword evidence="6" id="KW-1185">Reference proteome</keyword>
<sequence>MADAVGKGDAFMAAADKKLKSFGFFGNKYEEAAELLEKAANNYKLGKAWRPAAEAYKQLAAVQMKLDSKHDAASSYVEGAKALMKASPAEAVPLLQQAVEVYTDMGRLNMAARQLREIAEAQEKQGLKEEACLFYSQAADLFATENSGSEANRCRLKVAEFSAELEKYAEAAEIYEDVARAAADNNLLRFGARGHLLCAGVCVLCHASDEEVRTRLDRYRDIDLQTNMLLKVKRRLQARASGEERGAESDEEVL</sequence>
<keyword evidence="4" id="KW-0472">Membrane</keyword>
<dbReference type="OrthoDB" id="9984275at2759"/>
<comment type="similarity">
    <text evidence="1 4">Belongs to the SNAP family.</text>
</comment>
<dbReference type="PANTHER" id="PTHR13768:SF8">
    <property type="entry name" value="ALPHA-SOLUBLE NSF ATTACHMENT PROTEIN"/>
    <property type="match status" value="1"/>
</dbReference>
<organism evidence="5 6">
    <name type="scientific">Raphidocelis subcapitata</name>
    <dbReference type="NCBI Taxonomy" id="307507"/>
    <lineage>
        <taxon>Eukaryota</taxon>
        <taxon>Viridiplantae</taxon>
        <taxon>Chlorophyta</taxon>
        <taxon>core chlorophytes</taxon>
        <taxon>Chlorophyceae</taxon>
        <taxon>CS clade</taxon>
        <taxon>Sphaeropleales</taxon>
        <taxon>Selenastraceae</taxon>
        <taxon>Raphidocelis</taxon>
    </lineage>
</organism>
<evidence type="ECO:0000256" key="2">
    <source>
        <dbReference type="ARBA" id="ARBA00022448"/>
    </source>
</evidence>
<evidence type="ECO:0008006" key="7">
    <source>
        <dbReference type="Google" id="ProtNLM"/>
    </source>
</evidence>